<dbReference type="PROSITE" id="PS00633">
    <property type="entry name" value="BROMODOMAIN_1"/>
    <property type="match status" value="1"/>
</dbReference>
<dbReference type="InterPro" id="IPR018359">
    <property type="entry name" value="Bromodomain_CS"/>
</dbReference>
<dbReference type="Proteomes" id="UP000694941">
    <property type="component" value="Unplaced"/>
</dbReference>
<feature type="compositionally biased region" description="Basic and acidic residues" evidence="3">
    <location>
        <begin position="795"/>
        <end position="806"/>
    </location>
</feature>
<dbReference type="Pfam" id="PF00439">
    <property type="entry name" value="Bromodomain"/>
    <property type="match status" value="1"/>
</dbReference>
<proteinExistence type="predicted"/>
<feature type="compositionally biased region" description="Polar residues" evidence="3">
    <location>
        <begin position="1113"/>
        <end position="1123"/>
    </location>
</feature>
<feature type="region of interest" description="Disordered" evidence="3">
    <location>
        <begin position="863"/>
        <end position="887"/>
    </location>
</feature>
<feature type="region of interest" description="Disordered" evidence="3">
    <location>
        <begin position="1113"/>
        <end position="1155"/>
    </location>
</feature>
<reference evidence="6" key="1">
    <citation type="submission" date="2025-08" db="UniProtKB">
        <authorList>
            <consortium name="RefSeq"/>
        </authorList>
    </citation>
    <scope>IDENTIFICATION</scope>
    <source>
        <tissue evidence="6">Muscle</tissue>
    </source>
</reference>
<feature type="region of interest" description="Disordered" evidence="3">
    <location>
        <begin position="978"/>
        <end position="1018"/>
    </location>
</feature>
<evidence type="ECO:0000313" key="6">
    <source>
        <dbReference type="RefSeq" id="XP_013788370.1"/>
    </source>
</evidence>
<dbReference type="InterPro" id="IPR056522">
    <property type="entry name" value="KIAA2026_hel"/>
</dbReference>
<feature type="compositionally biased region" description="Low complexity" evidence="3">
    <location>
        <begin position="63"/>
        <end position="74"/>
    </location>
</feature>
<dbReference type="InterPro" id="IPR040214">
    <property type="entry name" value="BRD10"/>
</dbReference>
<dbReference type="Pfam" id="PF23450">
    <property type="entry name" value="KIAA2026_hel"/>
    <property type="match status" value="1"/>
</dbReference>
<feature type="region of interest" description="Disordered" evidence="3">
    <location>
        <begin position="1"/>
        <end position="89"/>
    </location>
</feature>
<evidence type="ECO:0000256" key="2">
    <source>
        <dbReference type="PROSITE-ProRule" id="PRU00035"/>
    </source>
</evidence>
<dbReference type="PROSITE" id="PS50014">
    <property type="entry name" value="BROMODOMAIN_2"/>
    <property type="match status" value="1"/>
</dbReference>
<accession>A0ABM1BTI2</accession>
<feature type="compositionally biased region" description="Low complexity" evidence="3">
    <location>
        <begin position="1264"/>
        <end position="1273"/>
    </location>
</feature>
<feature type="compositionally biased region" description="Polar residues" evidence="3">
    <location>
        <begin position="1282"/>
        <end position="1298"/>
    </location>
</feature>
<feature type="compositionally biased region" description="Polar residues" evidence="3">
    <location>
        <begin position="48"/>
        <end position="57"/>
    </location>
</feature>
<dbReference type="RefSeq" id="XP_013788370.1">
    <property type="nucleotide sequence ID" value="XM_013932916.2"/>
</dbReference>
<protein>
    <submittedName>
        <fullName evidence="6">Uncharacterized protein KIAA2026-like isoform X1</fullName>
    </submittedName>
</protein>
<keyword evidence="1 2" id="KW-0103">Bromodomain</keyword>
<dbReference type="SMART" id="SM00297">
    <property type="entry name" value="BROMO"/>
    <property type="match status" value="1"/>
</dbReference>
<dbReference type="SUPFAM" id="SSF47370">
    <property type="entry name" value="Bromodomain"/>
    <property type="match status" value="1"/>
</dbReference>
<name>A0ABM1BTI2_LIMPO</name>
<feature type="compositionally biased region" description="Acidic residues" evidence="3">
    <location>
        <begin position="995"/>
        <end position="1011"/>
    </location>
</feature>
<evidence type="ECO:0000313" key="5">
    <source>
        <dbReference type="Proteomes" id="UP000694941"/>
    </source>
</evidence>
<feature type="region of interest" description="Disordered" evidence="3">
    <location>
        <begin position="1264"/>
        <end position="1304"/>
    </location>
</feature>
<sequence>MKMDTETCAIHDSVEKTRNNGAYGVPGLSEIDQGDECEEIKLLDPSESRTQQTQTSLEDSEGSWNSESNVSHSSTLEKELHEDSDMDSENSVECLESVSFVDESMEHTIDSKTLPKKGRKPRRIEFLPAHLDCELIDAFRVVSYLMSESNKNINWPFLEAVRDNDPSCPDYYEVIVKPVWLSKVKLQILDGQYSTITNVVRDLRQMFANCYLYNGASHPISKRALKLETVLEQRLALLPKELIEKTSLKVTSPEFAEETVGTVIRRKTRYNGDHSMILSHMMKERSLRAKEAKRRQVDMKRAEQEAAVQKVINWESELIQEHINTINAMWELPQIGHFLYLTQRILNIPDVTQYELERAFLIPQASSLMCAIMTTLLSNPQDRAKLDQKSKMPYKVWHERLKIRINTFYKVFTRKNKNPLKVFETLGVEPDFFKVLGPTNLLEHKPFHKLSLQQKVWIVKSLCDYCLHSHSTITESLNELPVEDQKEQALGKDREGNTYIYFPHFWGQEIRIYRTAPWTDQAIPSETIPDWCDYPQYEMNEEQERLEDIVKDEVHKKKEELGASPYINSCTKNFDDYSKDNEDDMYNCEKEFLNSYKDCDKSALEEQFDNDVLDSVSSKAKCKLDSYSGDLCNDDDKGDDRLKSDHLYCKDIKLDASEEKQKSSGKNIVVCGEDRETDFKRQDFNTIIMTSVGSDLSETQRETEDQENDISSSVTLDHNLNYITDTNDINNQHKKEQSKCKIEQESNKINNTCVSDSSILESKDDKIYDSQNFSNNNNKPVQNEIRSQSLELHTFKDDKQSQKETETVDQTNKIGDETENSIENLSGFMKERIVLNSTPSRRSSRINDRRLQALAERAQSFITTKNPEKSEKKEVCEPKSTKEEEKEPHIYSIEPNIKKFELVAHSVDCLRKLLSNFENNESQKKGKGKNRKNICETHLCNQLRALLAEVEPWETKLHLTERRIRMRLKKEWEDFQKRASKNNEMHPNVWSTEFNEQEDSSESSSVSEDESTAIKTGKRGKNKLEYISDSYEVSVSSRGRKRKLRRLDLHEDVLCGKVTKPRNLRKMEENGACKEKMSPFQVSVSSRGRVRKLRLPYLDEEILTEKMPRFSFQSKNVEQTNQENIHRAENESDKNTDSVKSTTKEDSKSSQIKLQEPQTSFSCSLSFPTNITTFKGILGNLKPNIISKTSRSITEAYNSNDKLLKSNSNRITYTSPYSANSSASCFLLNTIPEKNKMVISSSEAKQTGSPVMRTHQSLESSANAIITSSSSVSRQPKKFFKSRNSPSDSETLTHSNKTSSQQSNNSIFMLVPVVEPKSGKMYFQVVRNNDSRANSQNVVSDSFPSTNTGNNSLNNIVSRSPSHPKVVTHIATAQQTRQSNSSNLFPTAVSSTKLRYTTPNIQPVTTKVSSSQSSSSPINIPLSELLQQNGAKISTVATSEGTKLVLTLMPKTVSSISSVTTCASSSSSSIKSGTVTTSVITQAGRVSELQKVINGTMSSLVNSTNQSHQLPLKVSEPPPLAPVLKQNKIQSSSTVVCRNNSLPAFSNPQLKLCTTGSVIKQCLPLTQTFSDEVKANVDFEDKRNNLLGSPPVEHQLCAPSSSSSSGSLEKRALYLQVSNPVVSNVMSTDTSTPRSTVFVMPGRNAANVFTLPTTRPGMYTLKPAAKQVSVIRSSSQQLSSEVRSAELTGQVPVVQQLSVVRSPFSQLPVVNSSQVVNPAPQLSVMNSQQIVSGLSQLPIIDNQQIINEIPQLSLIENQQIVSGVPQISLVENQQVVGGIPQISVVNDQQIVSGVPQISMINNQTVVNPVPQLSVLDNTQMVNTVTSLPVVHNNTLQQPPYSATETQLVQSPGEENMLTQPASNSPGQQYYLLTSTGQLLQVSPQKNNFQQEDKNLQDCYGSSGVATLVMSGNVSQNLTYLPG</sequence>
<evidence type="ECO:0000256" key="1">
    <source>
        <dbReference type="ARBA" id="ARBA00023117"/>
    </source>
</evidence>
<feature type="region of interest" description="Disordered" evidence="3">
    <location>
        <begin position="795"/>
        <end position="820"/>
    </location>
</feature>
<keyword evidence="5" id="KW-1185">Reference proteome</keyword>
<dbReference type="PANTHER" id="PTHR31095:SF3">
    <property type="entry name" value="RIKEN CDNA 9930021J03 GENE"/>
    <property type="match status" value="1"/>
</dbReference>
<dbReference type="InterPro" id="IPR001487">
    <property type="entry name" value="Bromodomain"/>
</dbReference>
<gene>
    <name evidence="6" type="primary">LOC106472285</name>
</gene>
<feature type="domain" description="Bromo" evidence="4">
    <location>
        <begin position="149"/>
        <end position="221"/>
    </location>
</feature>
<dbReference type="PANTHER" id="PTHR31095">
    <property type="entry name" value="RIKEN CDNA 9930021J03 GENE"/>
    <property type="match status" value="1"/>
</dbReference>
<dbReference type="PRINTS" id="PR00503">
    <property type="entry name" value="BROMODOMAIN"/>
</dbReference>
<dbReference type="Gene3D" id="1.20.920.10">
    <property type="entry name" value="Bromodomain-like"/>
    <property type="match status" value="1"/>
</dbReference>
<evidence type="ECO:0000259" key="4">
    <source>
        <dbReference type="PROSITE" id="PS50014"/>
    </source>
</evidence>
<dbReference type="CDD" id="cd04369">
    <property type="entry name" value="Bromodomain"/>
    <property type="match status" value="1"/>
</dbReference>
<dbReference type="GeneID" id="106472285"/>
<evidence type="ECO:0000256" key="3">
    <source>
        <dbReference type="SAM" id="MobiDB-lite"/>
    </source>
</evidence>
<dbReference type="InterPro" id="IPR036427">
    <property type="entry name" value="Bromodomain-like_sf"/>
</dbReference>
<feature type="compositionally biased region" description="Basic and acidic residues" evidence="3">
    <location>
        <begin position="866"/>
        <end position="887"/>
    </location>
</feature>
<feature type="compositionally biased region" description="Basic and acidic residues" evidence="3">
    <location>
        <begin position="1124"/>
        <end position="1148"/>
    </location>
</feature>
<organism evidence="5 6">
    <name type="scientific">Limulus polyphemus</name>
    <name type="common">Atlantic horseshoe crab</name>
    <dbReference type="NCBI Taxonomy" id="6850"/>
    <lineage>
        <taxon>Eukaryota</taxon>
        <taxon>Metazoa</taxon>
        <taxon>Ecdysozoa</taxon>
        <taxon>Arthropoda</taxon>
        <taxon>Chelicerata</taxon>
        <taxon>Merostomata</taxon>
        <taxon>Xiphosura</taxon>
        <taxon>Limulidae</taxon>
        <taxon>Limulus</taxon>
    </lineage>
</organism>